<evidence type="ECO:0000313" key="2">
    <source>
        <dbReference type="Proteomes" id="UP000295543"/>
    </source>
</evidence>
<dbReference type="Gene3D" id="1.20.910.10">
    <property type="entry name" value="Heme oxygenase-like"/>
    <property type="match status" value="1"/>
</dbReference>
<protein>
    <recommendedName>
        <fullName evidence="3">Biliverdin-producing heme oxygenase</fullName>
    </recommendedName>
</protein>
<sequence length="194" mass="20999">MNTTARELGADRHDLRALLRAGTSDLHARVDACFADGLGTPRAYARYLIGMHRFAADFEIVIDAVPRLSFWLANDLRHLGLAPMPPSGVRGFTRDADERLGWEYVMAGSSLGARHLLRGVQSLGYSEAAGACFLARHAAGTEWKTVLERLAARAGSDRPADPLLQGARDAFALVQSCFERSAHMIPDSLQGPAA</sequence>
<dbReference type="CDD" id="cd19166">
    <property type="entry name" value="HemeO-bac"/>
    <property type="match status" value="1"/>
</dbReference>
<name>A0A4R5U8N8_9GAMM</name>
<dbReference type="AlphaFoldDB" id="A0A4R5U8N8"/>
<reference evidence="1 2" key="1">
    <citation type="submission" date="2019-03" db="EMBL/GenBank/DDBJ databases">
        <title>Luteimonas zhaokaii sp.nov., isolated from the rectal contents of Plateau pika in Yushu, Qinghai Province, China.</title>
        <authorList>
            <person name="Zhang G."/>
        </authorList>
    </citation>
    <scope>NUCLEOTIDE SEQUENCE [LARGE SCALE GENOMIC DNA]</scope>
    <source>
        <strain evidence="1 2">THG-MD21</strain>
    </source>
</reference>
<dbReference type="RefSeq" id="WP_133393903.1">
    <property type="nucleotide sequence ID" value="NZ_SMTG01000004.1"/>
</dbReference>
<dbReference type="InterPro" id="IPR016084">
    <property type="entry name" value="Haem_Oase-like_multi-hlx"/>
</dbReference>
<evidence type="ECO:0000313" key="1">
    <source>
        <dbReference type="EMBL" id="TDK30845.1"/>
    </source>
</evidence>
<dbReference type="Proteomes" id="UP000295543">
    <property type="component" value="Unassembled WGS sequence"/>
</dbReference>
<dbReference type="SUPFAM" id="SSF48613">
    <property type="entry name" value="Heme oxygenase-like"/>
    <property type="match status" value="1"/>
</dbReference>
<evidence type="ECO:0008006" key="3">
    <source>
        <dbReference type="Google" id="ProtNLM"/>
    </source>
</evidence>
<keyword evidence="2" id="KW-1185">Reference proteome</keyword>
<comment type="caution">
    <text evidence="1">The sequence shown here is derived from an EMBL/GenBank/DDBJ whole genome shotgun (WGS) entry which is preliminary data.</text>
</comment>
<dbReference type="EMBL" id="SMTG01000004">
    <property type="protein sequence ID" value="TDK30845.1"/>
    <property type="molecule type" value="Genomic_DNA"/>
</dbReference>
<dbReference type="OrthoDB" id="5974705at2"/>
<gene>
    <name evidence="1" type="ORF">E2F49_10920</name>
</gene>
<accession>A0A4R5U8N8</accession>
<proteinExistence type="predicted"/>
<organism evidence="1 2">
    <name type="scientific">Luteimonas terrae</name>
    <dbReference type="NCBI Taxonomy" id="1530191"/>
    <lineage>
        <taxon>Bacteria</taxon>
        <taxon>Pseudomonadati</taxon>
        <taxon>Pseudomonadota</taxon>
        <taxon>Gammaproteobacteria</taxon>
        <taxon>Lysobacterales</taxon>
        <taxon>Lysobacteraceae</taxon>
        <taxon>Luteimonas</taxon>
    </lineage>
</organism>